<accession>A0ABR9K3T8</accession>
<dbReference type="InterPro" id="IPR025406">
    <property type="entry name" value="DUF4132"/>
</dbReference>
<dbReference type="Proteomes" id="UP000627838">
    <property type="component" value="Unassembled WGS sequence"/>
</dbReference>
<organism evidence="3 4">
    <name type="scientific">Actinomadura algeriensis</name>
    <dbReference type="NCBI Taxonomy" id="1679523"/>
    <lineage>
        <taxon>Bacteria</taxon>
        <taxon>Bacillati</taxon>
        <taxon>Actinomycetota</taxon>
        <taxon>Actinomycetes</taxon>
        <taxon>Streptosporangiales</taxon>
        <taxon>Thermomonosporaceae</taxon>
        <taxon>Actinomadura</taxon>
    </lineage>
</organism>
<protein>
    <recommendedName>
        <fullName evidence="2">DUF4132 domain-containing protein</fullName>
    </recommendedName>
</protein>
<reference evidence="3 4" key="1">
    <citation type="submission" date="2020-10" db="EMBL/GenBank/DDBJ databases">
        <title>Sequencing the genomes of 1000 actinobacteria strains.</title>
        <authorList>
            <person name="Klenk H.-P."/>
        </authorList>
    </citation>
    <scope>NUCLEOTIDE SEQUENCE [LARGE SCALE GENOMIC DNA]</scope>
    <source>
        <strain evidence="3 4">DSM 46744</strain>
    </source>
</reference>
<keyword evidence="4" id="KW-1185">Reference proteome</keyword>
<feature type="region of interest" description="Disordered" evidence="1">
    <location>
        <begin position="1"/>
        <end position="35"/>
    </location>
</feature>
<evidence type="ECO:0000313" key="3">
    <source>
        <dbReference type="EMBL" id="MBE1537269.1"/>
    </source>
</evidence>
<gene>
    <name evidence="3" type="ORF">H4W34_007102</name>
</gene>
<proteinExistence type="predicted"/>
<comment type="caution">
    <text evidence="3">The sequence shown here is derived from an EMBL/GenBank/DDBJ whole genome shotgun (WGS) entry which is preliminary data.</text>
</comment>
<dbReference type="Pfam" id="PF13569">
    <property type="entry name" value="DUF4132"/>
    <property type="match status" value="1"/>
</dbReference>
<evidence type="ECO:0000313" key="4">
    <source>
        <dbReference type="Proteomes" id="UP000627838"/>
    </source>
</evidence>
<feature type="domain" description="DUF4132" evidence="2">
    <location>
        <begin position="841"/>
        <end position="1019"/>
    </location>
</feature>
<sequence length="1112" mass="120706">MTDENTLTMPGAWRRVLHPRRDRPPVPAPPAPDKGAAARVAGLIEEKRDELEKVLDFSGTDPELAEAARAHLRGEANPRGAAALAHLTVAVHGLQYEGGDRLFADAWIAGHGIAFAVAAFAETGGIRAVYNVADLSGRGKSKKAQARGELNWTGVRPRRTSDAELDWWIDRGTARRLRAHLAAAPDDVYAGAVERLAEHRGHPLQKRITAYLVPTRADWVEEQCANPGPAAGHRSPDRWLLHCALGEPSQPAAIGLPFGHHDLTLDVYTTLVDGVGPEAALPLLLKVFEDEVLDDALVEVLATLPLDGAFRALAGRIDHPAVPPGLLAAAARFPARAVRLLAEADDPRLAELLAGHVRSHPDLTERTLPALSAQAREKVRPMLDAAARVPAATDLPPLLAEPPWTRARAKAEPVVLKDLPPPGIRAISWEPGEREAWRSRSTFLWDWSDRIDHVKLAAKFGKIPGHQQIVVVLKGDEDVVRPLLPGWEPPVTMEEDDWMRVLVARFEFDAHDIVLRTVRTDPAPLGGLLMPLLSDEVAWTMADWLVRLRTAGRTARAWFERHGTSAAPALIPDALGKPGTARRAAERALRFIAERHGPGAIVEAARVHGDEAAAGIEALLTADPLEDLPKKIPAVAWVDPRALPPLLLRGRAYALPDDAVRHVLTMLAMSGPYDVYAGVRTVRDLCDPASLGEFGWALFRWWEACGASAKENWAFTQLGLTGDDDTVRRLTPLIRAWPGEGGHARAVTGLDVLAAIGTDTALMHLHTIAQRVKFKGLKTRAQEKIAEVAAELDLTAEQLADRLVPDFGLDASGTLTLDYGPRRFVIAFDEQLKPTITDDGGKLRKSLPKPGAKDDPDLAPAAAKRFAALKKDVRTVAADQIFRLEQAMVTGRRWSLPEFRELLATHPLLGHLVRRLVWFAEDGAAFRVAEDGTFADAADDTITLPDTARIGVAHPLHLGDDVPAWSEMFADYEILQPFEQLGRRVHTLTADERTGSDLTRFEGAKVPSGAVLGLVNRGWERGAPQDAGVEAWISRRVAPDRHLVVRLDPGIPAGSPDLLGDQVLASVRLADSPGGYWSEGKPYLLGELDPVIASEVIADLTHLTGPADGASR</sequence>
<dbReference type="RefSeq" id="WP_192763174.1">
    <property type="nucleotide sequence ID" value="NZ_JADBDZ010000001.1"/>
</dbReference>
<feature type="region of interest" description="Disordered" evidence="1">
    <location>
        <begin position="839"/>
        <end position="858"/>
    </location>
</feature>
<evidence type="ECO:0000256" key="1">
    <source>
        <dbReference type="SAM" id="MobiDB-lite"/>
    </source>
</evidence>
<dbReference type="EMBL" id="JADBDZ010000001">
    <property type="protein sequence ID" value="MBE1537269.1"/>
    <property type="molecule type" value="Genomic_DNA"/>
</dbReference>
<name>A0ABR9K3T8_9ACTN</name>
<evidence type="ECO:0000259" key="2">
    <source>
        <dbReference type="Pfam" id="PF13569"/>
    </source>
</evidence>